<evidence type="ECO:0000256" key="1">
    <source>
        <dbReference type="ARBA" id="ARBA00007634"/>
    </source>
</evidence>
<dbReference type="PANTHER" id="PTHR33398:SF1">
    <property type="entry name" value="SMALL RIBOSOMAL SUBUNIT PROTEIN BS20C"/>
    <property type="match status" value="1"/>
</dbReference>
<dbReference type="KEGG" id="mng:MNEG_6208"/>
<dbReference type="GO" id="GO:0003735">
    <property type="term" value="F:structural constituent of ribosome"/>
    <property type="evidence" value="ECO:0007669"/>
    <property type="project" value="InterPro"/>
</dbReference>
<evidence type="ECO:0000313" key="7">
    <source>
        <dbReference type="Proteomes" id="UP000054498"/>
    </source>
</evidence>
<evidence type="ECO:0000256" key="4">
    <source>
        <dbReference type="ARBA" id="ARBA00022980"/>
    </source>
</evidence>
<dbReference type="GeneID" id="25739084"/>
<keyword evidence="3" id="KW-0694">RNA-binding</keyword>
<keyword evidence="7" id="KW-1185">Reference proteome</keyword>
<dbReference type="InterPro" id="IPR036510">
    <property type="entry name" value="Ribosomal_bS20_sf"/>
</dbReference>
<dbReference type="GO" id="GO:0015935">
    <property type="term" value="C:small ribosomal subunit"/>
    <property type="evidence" value="ECO:0007669"/>
    <property type="project" value="TreeGrafter"/>
</dbReference>
<dbReference type="OrthoDB" id="4825at2759"/>
<sequence length="158" mass="16991">MLARTRSVFGTGIAPRVVPAVVVAPARRSLQVVAAEAQNKKRTPQPVKRAQLAEERRMNNKGRKSAIATRIKKVLKLSEALVKAPEGAAEQAYKEIDTAAVKGIIHANTAARRKARVARHKQQVLISAGLYTPAPEHPGFAFYQRVQAAKAKAAGAAN</sequence>
<organism evidence="6 7">
    <name type="scientific">Monoraphidium neglectum</name>
    <dbReference type="NCBI Taxonomy" id="145388"/>
    <lineage>
        <taxon>Eukaryota</taxon>
        <taxon>Viridiplantae</taxon>
        <taxon>Chlorophyta</taxon>
        <taxon>core chlorophytes</taxon>
        <taxon>Chlorophyceae</taxon>
        <taxon>CS clade</taxon>
        <taxon>Sphaeropleales</taxon>
        <taxon>Selenastraceae</taxon>
        <taxon>Monoraphidium</taxon>
    </lineage>
</organism>
<dbReference type="GO" id="GO:0006412">
    <property type="term" value="P:translation"/>
    <property type="evidence" value="ECO:0007669"/>
    <property type="project" value="InterPro"/>
</dbReference>
<proteinExistence type="inferred from homology"/>
<comment type="similarity">
    <text evidence="1">Belongs to the bacterial ribosomal protein bS20 family.</text>
</comment>
<dbReference type="RefSeq" id="XP_013900773.1">
    <property type="nucleotide sequence ID" value="XM_014045319.1"/>
</dbReference>
<reference evidence="6 7" key="1">
    <citation type="journal article" date="2013" name="BMC Genomics">
        <title>Reconstruction of the lipid metabolism for the microalga Monoraphidium neglectum from its genome sequence reveals characteristics suitable for biofuel production.</title>
        <authorList>
            <person name="Bogen C."/>
            <person name="Al-Dilaimi A."/>
            <person name="Albersmeier A."/>
            <person name="Wichmann J."/>
            <person name="Grundmann M."/>
            <person name="Rupp O."/>
            <person name="Lauersen K.J."/>
            <person name="Blifernez-Klassen O."/>
            <person name="Kalinowski J."/>
            <person name="Goesmann A."/>
            <person name="Mussgnug J.H."/>
            <person name="Kruse O."/>
        </authorList>
    </citation>
    <scope>NUCLEOTIDE SEQUENCE [LARGE SCALE GENOMIC DNA]</scope>
    <source>
        <strain evidence="6 7">SAG 48.87</strain>
    </source>
</reference>
<dbReference type="STRING" id="145388.A0A0D2L3H9"/>
<dbReference type="Pfam" id="PF01649">
    <property type="entry name" value="Ribosomal_S20p"/>
    <property type="match status" value="1"/>
</dbReference>
<dbReference type="PANTHER" id="PTHR33398">
    <property type="entry name" value="30S RIBOSOMAL PROTEIN S20"/>
    <property type="match status" value="1"/>
</dbReference>
<evidence type="ECO:0000256" key="2">
    <source>
        <dbReference type="ARBA" id="ARBA00022730"/>
    </source>
</evidence>
<dbReference type="EMBL" id="KK101208">
    <property type="protein sequence ID" value="KIZ01754.1"/>
    <property type="molecule type" value="Genomic_DNA"/>
</dbReference>
<dbReference type="AlphaFoldDB" id="A0A0D2L3H9"/>
<name>A0A0D2L3H9_9CHLO</name>
<evidence type="ECO:0000256" key="5">
    <source>
        <dbReference type="ARBA" id="ARBA00023274"/>
    </source>
</evidence>
<dbReference type="HAMAP" id="MF_00500">
    <property type="entry name" value="Ribosomal_bS20"/>
    <property type="match status" value="1"/>
</dbReference>
<accession>A0A0D2L3H9</accession>
<evidence type="ECO:0000256" key="3">
    <source>
        <dbReference type="ARBA" id="ARBA00022884"/>
    </source>
</evidence>
<evidence type="ECO:0000313" key="6">
    <source>
        <dbReference type="EMBL" id="KIZ01754.1"/>
    </source>
</evidence>
<protein>
    <submittedName>
        <fullName evidence="6">Plastid ribosomal protein S20</fullName>
    </submittedName>
</protein>
<dbReference type="Gene3D" id="1.20.58.110">
    <property type="entry name" value="Ribosomal protein S20"/>
    <property type="match status" value="1"/>
</dbReference>
<dbReference type="Proteomes" id="UP000054498">
    <property type="component" value="Unassembled WGS sequence"/>
</dbReference>
<dbReference type="GO" id="GO:0070181">
    <property type="term" value="F:small ribosomal subunit rRNA binding"/>
    <property type="evidence" value="ECO:0007669"/>
    <property type="project" value="TreeGrafter"/>
</dbReference>
<keyword evidence="4 6" id="KW-0689">Ribosomal protein</keyword>
<keyword evidence="5" id="KW-0687">Ribonucleoprotein</keyword>
<dbReference type="SUPFAM" id="SSF46992">
    <property type="entry name" value="Ribosomal protein S20"/>
    <property type="match status" value="1"/>
</dbReference>
<keyword evidence="2" id="KW-0699">rRNA-binding</keyword>
<dbReference type="NCBIfam" id="TIGR00029">
    <property type="entry name" value="S20"/>
    <property type="match status" value="1"/>
</dbReference>
<dbReference type="InterPro" id="IPR002583">
    <property type="entry name" value="Ribosomal_bS20"/>
</dbReference>
<gene>
    <name evidence="6" type="ORF">MNEG_6208</name>
</gene>